<dbReference type="PANTHER" id="PTHR33204:SF18">
    <property type="entry name" value="TRANSCRIPTIONAL REGULATORY PROTEIN"/>
    <property type="match status" value="1"/>
</dbReference>
<evidence type="ECO:0000256" key="3">
    <source>
        <dbReference type="ARBA" id="ARBA00023163"/>
    </source>
</evidence>
<dbReference type="Gene3D" id="1.10.10.10">
    <property type="entry name" value="Winged helix-like DNA-binding domain superfamily/Winged helix DNA-binding domain"/>
    <property type="match status" value="1"/>
</dbReference>
<evidence type="ECO:0000313" key="5">
    <source>
        <dbReference type="EMBL" id="GAA1798622.1"/>
    </source>
</evidence>
<dbReference type="SUPFAM" id="SSF55718">
    <property type="entry name" value="SCP-like"/>
    <property type="match status" value="1"/>
</dbReference>
<dbReference type="InterPro" id="IPR002577">
    <property type="entry name" value="HTH_HxlR"/>
</dbReference>
<accession>A0ABN2LT40</accession>
<dbReference type="EMBL" id="BAAALT010000053">
    <property type="protein sequence ID" value="GAA1798622.1"/>
    <property type="molecule type" value="Genomic_DNA"/>
</dbReference>
<feature type="domain" description="HTH hxlR-type" evidence="4">
    <location>
        <begin position="14"/>
        <end position="110"/>
    </location>
</feature>
<comment type="caution">
    <text evidence="5">The sequence shown here is derived from an EMBL/GenBank/DDBJ whole genome shotgun (WGS) entry which is preliminary data.</text>
</comment>
<evidence type="ECO:0000256" key="1">
    <source>
        <dbReference type="ARBA" id="ARBA00023015"/>
    </source>
</evidence>
<evidence type="ECO:0000256" key="2">
    <source>
        <dbReference type="ARBA" id="ARBA00023125"/>
    </source>
</evidence>
<proteinExistence type="predicted"/>
<dbReference type="InterPro" id="IPR036388">
    <property type="entry name" value="WH-like_DNA-bd_sf"/>
</dbReference>
<dbReference type="RefSeq" id="WP_344128731.1">
    <property type="nucleotide sequence ID" value="NZ_BAAALT010000053.1"/>
</dbReference>
<reference evidence="5 6" key="1">
    <citation type="journal article" date="2019" name="Int. J. Syst. Evol. Microbiol.">
        <title>The Global Catalogue of Microorganisms (GCM) 10K type strain sequencing project: providing services to taxonomists for standard genome sequencing and annotation.</title>
        <authorList>
            <consortium name="The Broad Institute Genomics Platform"/>
            <consortium name="The Broad Institute Genome Sequencing Center for Infectious Disease"/>
            <person name="Wu L."/>
            <person name="Ma J."/>
        </authorList>
    </citation>
    <scope>NUCLEOTIDE SEQUENCE [LARGE SCALE GENOMIC DNA]</scope>
    <source>
        <strain evidence="5 6">JCM 13250</strain>
    </source>
</reference>
<dbReference type="Proteomes" id="UP001500218">
    <property type="component" value="Unassembled WGS sequence"/>
</dbReference>
<keyword evidence="6" id="KW-1185">Reference proteome</keyword>
<organism evidence="5 6">
    <name type="scientific">Luedemannella flava</name>
    <dbReference type="NCBI Taxonomy" id="349316"/>
    <lineage>
        <taxon>Bacteria</taxon>
        <taxon>Bacillati</taxon>
        <taxon>Actinomycetota</taxon>
        <taxon>Actinomycetes</taxon>
        <taxon>Micromonosporales</taxon>
        <taxon>Micromonosporaceae</taxon>
        <taxon>Luedemannella</taxon>
    </lineage>
</organism>
<dbReference type="Pfam" id="PF01638">
    <property type="entry name" value="HxlR"/>
    <property type="match status" value="1"/>
</dbReference>
<keyword evidence="3" id="KW-0804">Transcription</keyword>
<evidence type="ECO:0000259" key="4">
    <source>
        <dbReference type="PROSITE" id="PS51118"/>
    </source>
</evidence>
<gene>
    <name evidence="5" type="ORF">GCM10009682_20260</name>
</gene>
<dbReference type="InterPro" id="IPR036527">
    <property type="entry name" value="SCP2_sterol-bd_dom_sf"/>
</dbReference>
<dbReference type="SUPFAM" id="SSF46785">
    <property type="entry name" value="Winged helix' DNA-binding domain"/>
    <property type="match status" value="1"/>
</dbReference>
<dbReference type="PANTHER" id="PTHR33204">
    <property type="entry name" value="TRANSCRIPTIONAL REGULATOR, MARR FAMILY"/>
    <property type="match status" value="1"/>
</dbReference>
<keyword evidence="1" id="KW-0805">Transcription regulation</keyword>
<dbReference type="PROSITE" id="PS51118">
    <property type="entry name" value="HTH_HXLR"/>
    <property type="match status" value="1"/>
</dbReference>
<name>A0ABN2LT40_9ACTN</name>
<dbReference type="InterPro" id="IPR036390">
    <property type="entry name" value="WH_DNA-bd_sf"/>
</dbReference>
<dbReference type="Gene3D" id="3.30.1050.10">
    <property type="entry name" value="SCP2 sterol-binding domain"/>
    <property type="match status" value="1"/>
</dbReference>
<keyword evidence="2" id="KW-0238">DNA-binding</keyword>
<protein>
    <submittedName>
        <fullName evidence="5">Winged helix-turn-helix transcriptional regulator</fullName>
    </submittedName>
</protein>
<evidence type="ECO:0000313" key="6">
    <source>
        <dbReference type="Proteomes" id="UP001500218"/>
    </source>
</evidence>
<sequence length="237" mass="25516">MKEQRERRTYGQQCGLAYALDIVGERWTLLIVRELLNGPRRYGELVDALPGIGTNLLADRLAFMTEAGIIRPLDERRRTAGYELAEQGERLRESVLALARFGLGVMADRPDASRATITRASWAALAIEAMVDPARARADETYEFDVDGEVFHVTAHAGSVVTRPGPAAGHTLRIGTDARTFFDLGSRVLDPIEAILSGAVTASGPPAAVPRCLFLLGLGADPHARSGARVPAAHHGV</sequence>